<comment type="caution">
    <text evidence="2">The sequence shown here is derived from an EMBL/GenBank/DDBJ whole genome shotgun (WGS) entry which is preliminary data.</text>
</comment>
<dbReference type="AlphaFoldDB" id="A0A495XYX2"/>
<evidence type="ECO:0000313" key="2">
    <source>
        <dbReference type="EMBL" id="RKT79497.1"/>
    </source>
</evidence>
<protein>
    <submittedName>
        <fullName evidence="2">Uncharacterized protein</fullName>
    </submittedName>
</protein>
<proteinExistence type="predicted"/>
<dbReference type="Proteomes" id="UP000278440">
    <property type="component" value="Unassembled WGS sequence"/>
</dbReference>
<dbReference type="EMBL" id="RBXT01000001">
    <property type="protein sequence ID" value="RKT79497.1"/>
    <property type="molecule type" value="Genomic_DNA"/>
</dbReference>
<evidence type="ECO:0000313" key="3">
    <source>
        <dbReference type="Proteomes" id="UP000278440"/>
    </source>
</evidence>
<accession>A0A495XYX2</accession>
<reference evidence="2 3" key="1">
    <citation type="submission" date="2018-10" db="EMBL/GenBank/DDBJ databases">
        <title>Sequencing the genomes of 1000 actinobacteria strains.</title>
        <authorList>
            <person name="Klenk H.-P."/>
        </authorList>
    </citation>
    <scope>NUCLEOTIDE SEQUENCE [LARGE SCALE GENOMIC DNA]</scope>
    <source>
        <strain evidence="2 3">DSM 44267</strain>
    </source>
</reference>
<dbReference type="EMBL" id="JACHVT010000010">
    <property type="protein sequence ID" value="MBB2988374.1"/>
    <property type="molecule type" value="Genomic_DNA"/>
</dbReference>
<gene>
    <name evidence="2" type="ORF">DFJ68_2970</name>
    <name evidence="1" type="ORF">FHW14_003568</name>
</gene>
<evidence type="ECO:0000313" key="1">
    <source>
        <dbReference type="EMBL" id="MBB2988374.1"/>
    </source>
</evidence>
<organism evidence="2 3">
    <name type="scientific">Terracoccus luteus</name>
    <dbReference type="NCBI Taxonomy" id="53356"/>
    <lineage>
        <taxon>Bacteria</taxon>
        <taxon>Bacillati</taxon>
        <taxon>Actinomycetota</taxon>
        <taxon>Actinomycetes</taxon>
        <taxon>Micrococcales</taxon>
        <taxon>Intrasporangiaceae</taxon>
        <taxon>Terracoccus</taxon>
    </lineage>
</organism>
<evidence type="ECO:0000313" key="4">
    <source>
        <dbReference type="Proteomes" id="UP000590811"/>
    </source>
</evidence>
<keyword evidence="3" id="KW-1185">Reference proteome</keyword>
<name>A0A495XYX2_9MICO</name>
<dbReference type="Proteomes" id="UP000590811">
    <property type="component" value="Unassembled WGS sequence"/>
</dbReference>
<sequence length="43" mass="4641">MARAKKNAFAALGWVAWQALAKVGVPAAKRKLKSGDNRRPSGY</sequence>
<dbReference type="RefSeq" id="WP_260164983.1">
    <property type="nucleotide sequence ID" value="NZ_JACHVT010000010.1"/>
</dbReference>
<reference evidence="1 4" key="2">
    <citation type="submission" date="2020-08" db="EMBL/GenBank/DDBJ databases">
        <title>Genomic Encyclopedia of Type Strains, Phase IV (KMG-V): Genome sequencing to study the core and pangenomes of soil and plant-associated prokaryotes.</title>
        <authorList>
            <person name="Whitman W."/>
        </authorList>
    </citation>
    <scope>NUCLEOTIDE SEQUENCE [LARGE SCALE GENOMIC DNA]</scope>
    <source>
        <strain evidence="1 4">B3ACCR2</strain>
    </source>
</reference>